<dbReference type="Pfam" id="PF01925">
    <property type="entry name" value="TauE"/>
    <property type="match status" value="1"/>
</dbReference>
<feature type="transmembrane region" description="Helical" evidence="5">
    <location>
        <begin position="244"/>
        <end position="263"/>
    </location>
</feature>
<keyword evidence="5" id="KW-1003">Cell membrane</keyword>
<feature type="transmembrane region" description="Helical" evidence="5">
    <location>
        <begin position="104"/>
        <end position="126"/>
    </location>
</feature>
<dbReference type="RefSeq" id="WP_320184210.1">
    <property type="nucleotide sequence ID" value="NZ_CP138332.1"/>
</dbReference>
<evidence type="ECO:0000313" key="7">
    <source>
        <dbReference type="Proteomes" id="UP001597525"/>
    </source>
</evidence>
<evidence type="ECO:0000256" key="2">
    <source>
        <dbReference type="ARBA" id="ARBA00022692"/>
    </source>
</evidence>
<comment type="caution">
    <text evidence="6">The sequence shown here is derived from an EMBL/GenBank/DDBJ whole genome shotgun (WGS) entry which is preliminary data.</text>
</comment>
<comment type="similarity">
    <text evidence="5">Belongs to the 4-toluene sulfonate uptake permease (TSUP) (TC 2.A.102) family.</text>
</comment>
<name>A0ABW6BDZ7_9SPHI</name>
<dbReference type="PANTHER" id="PTHR43701">
    <property type="entry name" value="MEMBRANE TRANSPORTER PROTEIN MJ0441-RELATED"/>
    <property type="match status" value="1"/>
</dbReference>
<comment type="subcellular location">
    <subcellularLocation>
        <location evidence="5">Cell membrane</location>
        <topology evidence="5">Multi-pass membrane protein</topology>
    </subcellularLocation>
    <subcellularLocation>
        <location evidence="1">Membrane</location>
        <topology evidence="1">Multi-pass membrane protein</topology>
    </subcellularLocation>
</comment>
<feature type="transmembrane region" description="Helical" evidence="5">
    <location>
        <begin position="7"/>
        <end position="33"/>
    </location>
</feature>
<evidence type="ECO:0000256" key="1">
    <source>
        <dbReference type="ARBA" id="ARBA00004141"/>
    </source>
</evidence>
<feature type="transmembrane region" description="Helical" evidence="5">
    <location>
        <begin position="180"/>
        <end position="200"/>
    </location>
</feature>
<reference evidence="7" key="1">
    <citation type="journal article" date="2019" name="Int. J. Syst. Evol. Microbiol.">
        <title>The Global Catalogue of Microorganisms (GCM) 10K type strain sequencing project: providing services to taxonomists for standard genome sequencing and annotation.</title>
        <authorList>
            <consortium name="The Broad Institute Genomics Platform"/>
            <consortium name="The Broad Institute Genome Sequencing Center for Infectious Disease"/>
            <person name="Wu L."/>
            <person name="Ma J."/>
        </authorList>
    </citation>
    <scope>NUCLEOTIDE SEQUENCE [LARGE SCALE GENOMIC DNA]</scope>
    <source>
        <strain evidence="7">KCTC 22814</strain>
    </source>
</reference>
<protein>
    <recommendedName>
        <fullName evidence="5">Probable membrane transporter protein</fullName>
    </recommendedName>
</protein>
<keyword evidence="2 5" id="KW-0812">Transmembrane</keyword>
<dbReference type="Proteomes" id="UP001597525">
    <property type="component" value="Unassembled WGS sequence"/>
</dbReference>
<evidence type="ECO:0000313" key="6">
    <source>
        <dbReference type="EMBL" id="MFD2966421.1"/>
    </source>
</evidence>
<feature type="transmembrane region" description="Helical" evidence="5">
    <location>
        <begin position="39"/>
        <end position="58"/>
    </location>
</feature>
<evidence type="ECO:0000256" key="5">
    <source>
        <dbReference type="RuleBase" id="RU363041"/>
    </source>
</evidence>
<accession>A0ABW6BDZ7</accession>
<keyword evidence="3 5" id="KW-1133">Transmembrane helix</keyword>
<sequence length="267" mass="28314">MQIGFAFAILVGMTLGLVGSGGTILTVPILVYIMGVDPVLATTYSLFAVGTTAFIGGLRGLRKGEVDLAHVCHFGIPSLLSVFLTRTFLLPLVPEVIYIGSFSIHQAVVLMLLFAVVMLASAISMIRSATSLSILPSVPSGNNRMTVGIAGMLVGFVTGVVGAGGGFLIIPVLVNFFHLSIRRAVATSLLIIAINSFFGLMGDLEKFRDFDWYLLLGYTLFTIGGIFAGFSLSKKISSSLLKKIFGYFILAVALAILITEVSGNHNI</sequence>
<dbReference type="InterPro" id="IPR002781">
    <property type="entry name" value="TM_pro_TauE-like"/>
</dbReference>
<dbReference type="EMBL" id="JBHUPB010000003">
    <property type="protein sequence ID" value="MFD2966421.1"/>
    <property type="molecule type" value="Genomic_DNA"/>
</dbReference>
<organism evidence="6 7">
    <name type="scientific">Sphingobacterium bambusae</name>
    <dbReference type="NCBI Taxonomy" id="662858"/>
    <lineage>
        <taxon>Bacteria</taxon>
        <taxon>Pseudomonadati</taxon>
        <taxon>Bacteroidota</taxon>
        <taxon>Sphingobacteriia</taxon>
        <taxon>Sphingobacteriales</taxon>
        <taxon>Sphingobacteriaceae</taxon>
        <taxon>Sphingobacterium</taxon>
    </lineage>
</organism>
<feature type="transmembrane region" description="Helical" evidence="5">
    <location>
        <begin position="147"/>
        <end position="174"/>
    </location>
</feature>
<dbReference type="InterPro" id="IPR051598">
    <property type="entry name" value="TSUP/Inactive_protease-like"/>
</dbReference>
<feature type="transmembrane region" description="Helical" evidence="5">
    <location>
        <begin position="212"/>
        <end position="232"/>
    </location>
</feature>
<evidence type="ECO:0000256" key="4">
    <source>
        <dbReference type="ARBA" id="ARBA00023136"/>
    </source>
</evidence>
<feature type="transmembrane region" description="Helical" evidence="5">
    <location>
        <begin position="70"/>
        <end position="92"/>
    </location>
</feature>
<proteinExistence type="inferred from homology"/>
<dbReference type="PANTHER" id="PTHR43701:SF2">
    <property type="entry name" value="MEMBRANE TRANSPORTER PROTEIN YJNA-RELATED"/>
    <property type="match status" value="1"/>
</dbReference>
<gene>
    <name evidence="6" type="ORF">ACFS7Y_03435</name>
</gene>
<keyword evidence="7" id="KW-1185">Reference proteome</keyword>
<keyword evidence="4 5" id="KW-0472">Membrane</keyword>
<evidence type="ECO:0000256" key="3">
    <source>
        <dbReference type="ARBA" id="ARBA00022989"/>
    </source>
</evidence>